<keyword evidence="8" id="KW-0418">Kinase</keyword>
<name>A0ABP3FX49_9ACTN</name>
<evidence type="ECO:0000256" key="3">
    <source>
        <dbReference type="ARBA" id="ARBA00012438"/>
    </source>
</evidence>
<feature type="compositionally biased region" description="Pro residues" evidence="12">
    <location>
        <begin position="932"/>
        <end position="941"/>
    </location>
</feature>
<dbReference type="Pfam" id="PF00672">
    <property type="entry name" value="HAMP"/>
    <property type="match status" value="1"/>
</dbReference>
<reference evidence="17" key="1">
    <citation type="journal article" date="2019" name="Int. J. Syst. Evol. Microbiol.">
        <title>The Global Catalogue of Microorganisms (GCM) 10K type strain sequencing project: providing services to taxonomists for standard genome sequencing and annotation.</title>
        <authorList>
            <consortium name="The Broad Institute Genomics Platform"/>
            <consortium name="The Broad Institute Genome Sequencing Center for Infectious Disease"/>
            <person name="Wu L."/>
            <person name="Ma J."/>
        </authorList>
    </citation>
    <scope>NUCLEOTIDE SEQUENCE [LARGE SCALE GENOMIC DNA]</scope>
    <source>
        <strain evidence="17">JCM 3146</strain>
    </source>
</reference>
<evidence type="ECO:0000259" key="15">
    <source>
        <dbReference type="PROSITE" id="PS50906"/>
    </source>
</evidence>
<dbReference type="PANTHER" id="PTHR44936">
    <property type="entry name" value="SENSOR PROTEIN CREC"/>
    <property type="match status" value="1"/>
</dbReference>
<evidence type="ECO:0000256" key="7">
    <source>
        <dbReference type="ARBA" id="ARBA00022741"/>
    </source>
</evidence>
<feature type="compositionally biased region" description="Pro residues" evidence="12">
    <location>
        <begin position="800"/>
        <end position="817"/>
    </location>
</feature>
<comment type="catalytic activity">
    <reaction evidence="1">
        <text>ATP + protein L-histidine = ADP + protein N-phospho-L-histidine.</text>
        <dbReference type="EC" id="2.7.13.3"/>
    </reaction>
</comment>
<dbReference type="RefSeq" id="WP_252800357.1">
    <property type="nucleotide sequence ID" value="NZ_BAAABM010000009.1"/>
</dbReference>
<feature type="compositionally biased region" description="Low complexity" evidence="12">
    <location>
        <begin position="697"/>
        <end position="707"/>
    </location>
</feature>
<feature type="compositionally biased region" description="Basic and acidic residues" evidence="12">
    <location>
        <begin position="742"/>
        <end position="752"/>
    </location>
</feature>
<evidence type="ECO:0000256" key="9">
    <source>
        <dbReference type="ARBA" id="ARBA00022840"/>
    </source>
</evidence>
<dbReference type="InterPro" id="IPR036890">
    <property type="entry name" value="HATPase_C_sf"/>
</dbReference>
<evidence type="ECO:0000256" key="8">
    <source>
        <dbReference type="ARBA" id="ARBA00022777"/>
    </source>
</evidence>
<keyword evidence="5" id="KW-0808">Transferase</keyword>
<evidence type="ECO:0000256" key="2">
    <source>
        <dbReference type="ARBA" id="ARBA00004370"/>
    </source>
</evidence>
<dbReference type="PROSITE" id="PS50906">
    <property type="entry name" value="NIT"/>
    <property type="match status" value="1"/>
</dbReference>
<keyword evidence="13" id="KW-0472">Membrane</keyword>
<evidence type="ECO:0000256" key="6">
    <source>
        <dbReference type="ARBA" id="ARBA00022692"/>
    </source>
</evidence>
<dbReference type="PANTHER" id="PTHR44936:SF9">
    <property type="entry name" value="SENSOR PROTEIN CREC"/>
    <property type="match status" value="1"/>
</dbReference>
<keyword evidence="6 13" id="KW-0812">Transmembrane</keyword>
<evidence type="ECO:0000256" key="10">
    <source>
        <dbReference type="ARBA" id="ARBA00022989"/>
    </source>
</evidence>
<comment type="caution">
    <text evidence="16">The sequence shown here is derived from an EMBL/GenBank/DDBJ whole genome shotgun (WGS) entry which is preliminary data.</text>
</comment>
<dbReference type="Pfam" id="PF02518">
    <property type="entry name" value="HATPase_c"/>
    <property type="match status" value="1"/>
</dbReference>
<dbReference type="InterPro" id="IPR010910">
    <property type="entry name" value="Nitrate/nitrite_sensing_bac"/>
</dbReference>
<feature type="compositionally biased region" description="Low complexity" evidence="12">
    <location>
        <begin position="781"/>
        <end position="795"/>
    </location>
</feature>
<feature type="domain" description="NIT" evidence="15">
    <location>
        <begin position="52"/>
        <end position="308"/>
    </location>
</feature>
<feature type="compositionally biased region" description="Low complexity" evidence="12">
    <location>
        <begin position="914"/>
        <end position="931"/>
    </location>
</feature>
<evidence type="ECO:0000313" key="17">
    <source>
        <dbReference type="Proteomes" id="UP001501822"/>
    </source>
</evidence>
<evidence type="ECO:0000256" key="1">
    <source>
        <dbReference type="ARBA" id="ARBA00000085"/>
    </source>
</evidence>
<feature type="transmembrane region" description="Helical" evidence="13">
    <location>
        <begin position="322"/>
        <end position="342"/>
    </location>
</feature>
<evidence type="ECO:0000256" key="13">
    <source>
        <dbReference type="SAM" id="Phobius"/>
    </source>
</evidence>
<dbReference type="Gene3D" id="3.30.565.10">
    <property type="entry name" value="Histidine kinase-like ATPase, C-terminal domain"/>
    <property type="match status" value="1"/>
</dbReference>
<feature type="domain" description="HAMP" evidence="14">
    <location>
        <begin position="339"/>
        <end position="409"/>
    </location>
</feature>
<keyword evidence="4" id="KW-0597">Phosphoprotein</keyword>
<keyword evidence="9" id="KW-0067">ATP-binding</keyword>
<dbReference type="EC" id="2.7.13.3" evidence="3"/>
<dbReference type="CDD" id="cd06225">
    <property type="entry name" value="HAMP"/>
    <property type="match status" value="1"/>
</dbReference>
<keyword evidence="11" id="KW-0902">Two-component regulatory system</keyword>
<dbReference type="EMBL" id="BAAABM010000009">
    <property type="protein sequence ID" value="GAA0325458.1"/>
    <property type="molecule type" value="Genomic_DNA"/>
</dbReference>
<proteinExistence type="predicted"/>
<comment type="subcellular location">
    <subcellularLocation>
        <location evidence="2">Membrane</location>
    </subcellularLocation>
</comment>
<evidence type="ECO:0000256" key="5">
    <source>
        <dbReference type="ARBA" id="ARBA00022679"/>
    </source>
</evidence>
<dbReference type="SMART" id="SM00304">
    <property type="entry name" value="HAMP"/>
    <property type="match status" value="1"/>
</dbReference>
<keyword evidence="10 13" id="KW-1133">Transmembrane helix</keyword>
<protein>
    <recommendedName>
        <fullName evidence="3">histidine kinase</fullName>
        <ecNumber evidence="3">2.7.13.3</ecNumber>
    </recommendedName>
</protein>
<evidence type="ECO:0000256" key="4">
    <source>
        <dbReference type="ARBA" id="ARBA00022553"/>
    </source>
</evidence>
<keyword evidence="17" id="KW-1185">Reference proteome</keyword>
<evidence type="ECO:0000313" key="16">
    <source>
        <dbReference type="EMBL" id="GAA0325458.1"/>
    </source>
</evidence>
<feature type="compositionally biased region" description="Basic and acidic residues" evidence="12">
    <location>
        <begin position="966"/>
        <end position="976"/>
    </location>
</feature>
<organism evidence="16 17">
    <name type="scientific">Actinoallomurus spadix</name>
    <dbReference type="NCBI Taxonomy" id="79912"/>
    <lineage>
        <taxon>Bacteria</taxon>
        <taxon>Bacillati</taxon>
        <taxon>Actinomycetota</taxon>
        <taxon>Actinomycetes</taxon>
        <taxon>Streptosporangiales</taxon>
        <taxon>Thermomonosporaceae</taxon>
        <taxon>Actinoallomurus</taxon>
    </lineage>
</organism>
<evidence type="ECO:0000256" key="12">
    <source>
        <dbReference type="SAM" id="MobiDB-lite"/>
    </source>
</evidence>
<dbReference type="Pfam" id="PF08376">
    <property type="entry name" value="NIT"/>
    <property type="match status" value="1"/>
</dbReference>
<dbReference type="PROSITE" id="PS50885">
    <property type="entry name" value="HAMP"/>
    <property type="match status" value="1"/>
</dbReference>
<accession>A0ABP3FX49</accession>
<dbReference type="InterPro" id="IPR003660">
    <property type="entry name" value="HAMP_dom"/>
</dbReference>
<evidence type="ECO:0000259" key="14">
    <source>
        <dbReference type="PROSITE" id="PS50885"/>
    </source>
</evidence>
<gene>
    <name evidence="16" type="ORF">GCM10010151_14200</name>
</gene>
<keyword evidence="7" id="KW-0547">Nucleotide-binding</keyword>
<dbReference type="InterPro" id="IPR003594">
    <property type="entry name" value="HATPase_dom"/>
</dbReference>
<sequence length="976" mass="106116">MSLRNWRVPVRLVALIAIPTAVAVLLAGLRVSSALGDATVFARIEHLAGLGQKVTVFAQALADERDMTAFYETSSDAAVLAELRQRQRTTDSAALAVRAKARGIDAGYSPPVRAGVQNLLIRLNSLPALRQITAQPGLPALPGISKYSQLISELFDLDDRIAQGSTETDVSEAVRALGALSRAKEASSRERALLTAALNSGRFEPVELQALQSARAERDSALSTFDVSATVNERQLYEDTVTSPEIDRSEYTRLQAIRVAQDSRALKLKPLGPQDTRRWFDDMTNRLDRMNTVEQNIASHILSVSGKHKKTAQRGAVIDTSLLFLVLILVLMATVIVARSMVRPLRTLRAGALDVASNRLPEMVRRLREPDAGNEPLHVEPIDVHTTDEIGEVARSFDEVHREAVRLASNEALLRSNVNAMFVNLSRRSQSLIERQLRLIEDLEQSEQDAARLESLFKLDHLATRMRRNGENLLVLGGQEQTRRWNKPVALVDIVRASLSEVEQYERVTLRIQDDVSVIGRVVNDLVHLTAELVENATSFSPEHTKVAVSGHLLSGGGAMLQISDNGVGMSPQELEEANWKLANPPTIDVSISRRMGLFVVGRLAQRHGIRVELRAALSGGLTAFVILPANAIQDGNPPTPRRLDSPVEAAPRRASSVEAPAVHGQLARGAEPVAPAPVPDTPWEPARAVPETGRTAFEPAPMEAEPPTSPFESPRSPAEPLRRQAEPVWDEPEPAEPVWGGRREPERRPAEPAEPAYGQSEQPRGPQGAPLPKRKQANTSPPGRGAASSAPGRAGTPGGAPPPARPSRPQNPPFPPARQSTQPPATGSMREEGRLGDQNGGRSPIFEAMQSEWFQRRKTGSMARSESTPPPEWSSPADEGFRAAETVRAPAVGGKTAAGLPKRVPGSNRIPGSIASARPAPQPQQSMQQPIQPPARPAFQPPEAETVRNRFSSFQQGVRRGRAAIRPEDDERENQ</sequence>
<evidence type="ECO:0000256" key="11">
    <source>
        <dbReference type="ARBA" id="ARBA00023012"/>
    </source>
</evidence>
<dbReference type="SUPFAM" id="SSF55874">
    <property type="entry name" value="ATPase domain of HSP90 chaperone/DNA topoisomerase II/histidine kinase"/>
    <property type="match status" value="1"/>
</dbReference>
<dbReference type="Proteomes" id="UP001501822">
    <property type="component" value="Unassembled WGS sequence"/>
</dbReference>
<dbReference type="Gene3D" id="6.10.340.10">
    <property type="match status" value="1"/>
</dbReference>
<dbReference type="InterPro" id="IPR050980">
    <property type="entry name" value="2C_sensor_his_kinase"/>
</dbReference>
<feature type="region of interest" description="Disordered" evidence="12">
    <location>
        <begin position="632"/>
        <end position="976"/>
    </location>
</feature>
<dbReference type="InterPro" id="IPR013587">
    <property type="entry name" value="Nitrate/nitrite_sensing"/>
</dbReference>
<dbReference type="SMART" id="SM00387">
    <property type="entry name" value="HATPase_c"/>
    <property type="match status" value="1"/>
</dbReference>